<feature type="transmembrane region" description="Helical" evidence="5">
    <location>
        <begin position="69"/>
        <end position="89"/>
    </location>
</feature>
<dbReference type="InterPro" id="IPR005829">
    <property type="entry name" value="Sugar_transporter_CS"/>
</dbReference>
<evidence type="ECO:0000259" key="6">
    <source>
        <dbReference type="PROSITE" id="PS50850"/>
    </source>
</evidence>
<evidence type="ECO:0000256" key="3">
    <source>
        <dbReference type="ARBA" id="ARBA00022989"/>
    </source>
</evidence>
<feature type="transmembrane region" description="Helical" evidence="5">
    <location>
        <begin position="303"/>
        <end position="324"/>
    </location>
</feature>
<dbReference type="EMBL" id="JBFDAA010000004">
    <property type="protein sequence ID" value="KAL1137649.1"/>
    <property type="molecule type" value="Genomic_DNA"/>
</dbReference>
<feature type="transmembrane region" description="Helical" evidence="5">
    <location>
        <begin position="371"/>
        <end position="391"/>
    </location>
</feature>
<dbReference type="Proteomes" id="UP001558652">
    <property type="component" value="Unassembled WGS sequence"/>
</dbReference>
<sequence length="433" mass="46981">MQAEATSAYTCIAQAVSWTSSSLVDLRFEHSAVRMSEKELELINVALGCGTILGFFLAIFTVDWLGRKLVLIVSGICMVMGWFFIAAAANVPLLFAGRLSTGIGCGFCRIAVPLYIVEITQPDVRRKGLALVQCYIAAGIAIELIAATVVDYKTLILVSAVTSVCFTLMVVFLLESPYFFISTGRKECAIHVLKKLRQKEDVSEEVDQLEEFLKNTPKITFYEQAKIMLTNKAHLKATSISTLVLLLMEFSGPSAILSQAETVFTKAGMGDSAANASAMVSLDLVLCSPLLILLVRSNSIKKLLVVSSASCALVLMVLAIYFILQEAIDFRGIVWFPLLMLLLYYSLASLGILTFAVVLGSEVIHPDVKTASFAVASALGNVAQILTLLVIQSWPVTATFCLFATSATALTVLTAVFLPDTKDLTLKQIQELR</sequence>
<organism evidence="7 8">
    <name type="scientific">Ranatra chinensis</name>
    <dbReference type="NCBI Taxonomy" id="642074"/>
    <lineage>
        <taxon>Eukaryota</taxon>
        <taxon>Metazoa</taxon>
        <taxon>Ecdysozoa</taxon>
        <taxon>Arthropoda</taxon>
        <taxon>Hexapoda</taxon>
        <taxon>Insecta</taxon>
        <taxon>Pterygota</taxon>
        <taxon>Neoptera</taxon>
        <taxon>Paraneoptera</taxon>
        <taxon>Hemiptera</taxon>
        <taxon>Heteroptera</taxon>
        <taxon>Panheteroptera</taxon>
        <taxon>Nepomorpha</taxon>
        <taxon>Nepidae</taxon>
        <taxon>Ranatrinae</taxon>
        <taxon>Ranatra</taxon>
    </lineage>
</organism>
<protein>
    <recommendedName>
        <fullName evidence="6">Major facilitator superfamily (MFS) profile domain-containing protein</fullName>
    </recommendedName>
</protein>
<name>A0ABD0YNT0_9HEMI</name>
<evidence type="ECO:0000313" key="8">
    <source>
        <dbReference type="Proteomes" id="UP001558652"/>
    </source>
</evidence>
<feature type="domain" description="Major facilitator superfamily (MFS) profile" evidence="6">
    <location>
        <begin position="1"/>
        <end position="422"/>
    </location>
</feature>
<dbReference type="PROSITE" id="PS00216">
    <property type="entry name" value="SUGAR_TRANSPORT_1"/>
    <property type="match status" value="1"/>
</dbReference>
<feature type="transmembrane region" description="Helical" evidence="5">
    <location>
        <begin position="237"/>
        <end position="256"/>
    </location>
</feature>
<reference evidence="7 8" key="1">
    <citation type="submission" date="2024-07" db="EMBL/GenBank/DDBJ databases">
        <title>Chromosome-level genome assembly of the water stick insect Ranatra chinensis (Heteroptera: Nepidae).</title>
        <authorList>
            <person name="Liu X."/>
        </authorList>
    </citation>
    <scope>NUCLEOTIDE SEQUENCE [LARGE SCALE GENOMIC DNA]</scope>
    <source>
        <strain evidence="7">Cailab_2021Rc</strain>
        <tissue evidence="7">Muscle</tissue>
    </source>
</reference>
<evidence type="ECO:0000256" key="4">
    <source>
        <dbReference type="ARBA" id="ARBA00023136"/>
    </source>
</evidence>
<feature type="transmembrane region" description="Helical" evidence="5">
    <location>
        <begin position="129"/>
        <end position="149"/>
    </location>
</feature>
<dbReference type="InterPro" id="IPR036259">
    <property type="entry name" value="MFS_trans_sf"/>
</dbReference>
<dbReference type="InterPro" id="IPR050549">
    <property type="entry name" value="MFS_Trehalose_Transporter"/>
</dbReference>
<keyword evidence="8" id="KW-1185">Reference proteome</keyword>
<evidence type="ECO:0000313" key="7">
    <source>
        <dbReference type="EMBL" id="KAL1137649.1"/>
    </source>
</evidence>
<dbReference type="Pfam" id="PF00083">
    <property type="entry name" value="Sugar_tr"/>
    <property type="match status" value="1"/>
</dbReference>
<accession>A0ABD0YNT0</accession>
<feature type="transmembrane region" description="Helical" evidence="5">
    <location>
        <begin position="276"/>
        <end position="296"/>
    </location>
</feature>
<dbReference type="PROSITE" id="PS50850">
    <property type="entry name" value="MFS"/>
    <property type="match status" value="1"/>
</dbReference>
<dbReference type="InterPro" id="IPR005828">
    <property type="entry name" value="MFS_sugar_transport-like"/>
</dbReference>
<evidence type="ECO:0000256" key="2">
    <source>
        <dbReference type="ARBA" id="ARBA00022692"/>
    </source>
</evidence>
<dbReference type="PANTHER" id="PTHR48021:SF1">
    <property type="entry name" value="GH07001P-RELATED"/>
    <property type="match status" value="1"/>
</dbReference>
<comment type="caution">
    <text evidence="7">The sequence shown here is derived from an EMBL/GenBank/DDBJ whole genome shotgun (WGS) entry which is preliminary data.</text>
</comment>
<dbReference type="PANTHER" id="PTHR48021">
    <property type="match status" value="1"/>
</dbReference>
<dbReference type="SUPFAM" id="SSF103473">
    <property type="entry name" value="MFS general substrate transporter"/>
    <property type="match status" value="1"/>
</dbReference>
<evidence type="ECO:0000256" key="5">
    <source>
        <dbReference type="SAM" id="Phobius"/>
    </source>
</evidence>
<feature type="transmembrane region" description="Helical" evidence="5">
    <location>
        <begin position="397"/>
        <end position="418"/>
    </location>
</feature>
<feature type="transmembrane region" description="Helical" evidence="5">
    <location>
        <begin position="336"/>
        <end position="359"/>
    </location>
</feature>
<keyword evidence="3 5" id="KW-1133">Transmembrane helix</keyword>
<dbReference type="AlphaFoldDB" id="A0ABD0YNT0"/>
<evidence type="ECO:0000256" key="1">
    <source>
        <dbReference type="ARBA" id="ARBA00004141"/>
    </source>
</evidence>
<feature type="transmembrane region" description="Helical" evidence="5">
    <location>
        <begin position="155"/>
        <end position="174"/>
    </location>
</feature>
<dbReference type="Gene3D" id="1.20.1250.20">
    <property type="entry name" value="MFS general substrate transporter like domains"/>
    <property type="match status" value="1"/>
</dbReference>
<gene>
    <name evidence="7" type="ORF">AAG570_009345</name>
</gene>
<keyword evidence="4 5" id="KW-0472">Membrane</keyword>
<keyword evidence="2 5" id="KW-0812">Transmembrane</keyword>
<proteinExistence type="predicted"/>
<feature type="transmembrane region" description="Helical" evidence="5">
    <location>
        <begin position="42"/>
        <end position="62"/>
    </location>
</feature>
<dbReference type="InterPro" id="IPR020846">
    <property type="entry name" value="MFS_dom"/>
</dbReference>
<comment type="subcellular location">
    <subcellularLocation>
        <location evidence="1">Membrane</location>
        <topology evidence="1">Multi-pass membrane protein</topology>
    </subcellularLocation>
</comment>
<dbReference type="GO" id="GO:0016020">
    <property type="term" value="C:membrane"/>
    <property type="evidence" value="ECO:0007669"/>
    <property type="project" value="UniProtKB-SubCell"/>
</dbReference>